<dbReference type="Proteomes" id="UP001596058">
    <property type="component" value="Unassembled WGS sequence"/>
</dbReference>
<evidence type="ECO:0000313" key="2">
    <source>
        <dbReference type="EMBL" id="MFC5824300.1"/>
    </source>
</evidence>
<accession>A0ABW1CF04</accession>
<feature type="chain" id="PRO_5045417867" evidence="1">
    <location>
        <begin position="22"/>
        <end position="223"/>
    </location>
</feature>
<feature type="signal peptide" evidence="1">
    <location>
        <begin position="1"/>
        <end position="21"/>
    </location>
</feature>
<evidence type="ECO:0000313" key="3">
    <source>
        <dbReference type="Proteomes" id="UP001596058"/>
    </source>
</evidence>
<reference evidence="3" key="1">
    <citation type="journal article" date="2019" name="Int. J. Syst. Evol. Microbiol.">
        <title>The Global Catalogue of Microorganisms (GCM) 10K type strain sequencing project: providing services to taxonomists for standard genome sequencing and annotation.</title>
        <authorList>
            <consortium name="The Broad Institute Genomics Platform"/>
            <consortium name="The Broad Institute Genome Sequencing Center for Infectious Disease"/>
            <person name="Wu L."/>
            <person name="Ma J."/>
        </authorList>
    </citation>
    <scope>NUCLEOTIDE SEQUENCE [LARGE SCALE GENOMIC DNA]</scope>
    <source>
        <strain evidence="3">CCUG 53903</strain>
    </source>
</reference>
<protein>
    <submittedName>
        <fullName evidence="2">Uncharacterized protein</fullName>
    </submittedName>
</protein>
<organism evidence="2 3">
    <name type="scientific">Nonomuraea insulae</name>
    <dbReference type="NCBI Taxonomy" id="1616787"/>
    <lineage>
        <taxon>Bacteria</taxon>
        <taxon>Bacillati</taxon>
        <taxon>Actinomycetota</taxon>
        <taxon>Actinomycetes</taxon>
        <taxon>Streptosporangiales</taxon>
        <taxon>Streptosporangiaceae</taxon>
        <taxon>Nonomuraea</taxon>
    </lineage>
</organism>
<comment type="caution">
    <text evidence="2">The sequence shown here is derived from an EMBL/GenBank/DDBJ whole genome shotgun (WGS) entry which is preliminary data.</text>
</comment>
<gene>
    <name evidence="2" type="ORF">ACFPZ3_10610</name>
</gene>
<keyword evidence="1" id="KW-0732">Signal</keyword>
<dbReference type="RefSeq" id="WP_379513829.1">
    <property type="nucleotide sequence ID" value="NZ_JBHSPA010000014.1"/>
</dbReference>
<name>A0ABW1CF04_9ACTN</name>
<keyword evidence="3" id="KW-1185">Reference proteome</keyword>
<proteinExistence type="predicted"/>
<dbReference type="EMBL" id="JBHSPA010000014">
    <property type="protein sequence ID" value="MFC5824300.1"/>
    <property type="molecule type" value="Genomic_DNA"/>
</dbReference>
<sequence length="223" mass="21922">MNVVWIIAVAAVAGPLSPAQAQTTALGPAQVAVLGPAQAAALGPAQVAVLSPVQAIALGPAQAAALGPARTAALTCAVTTPSSRPLTFAPNVGLTPRSVAARGNLQLTGCTSPDGSAAFLRSGWASVKATAQASCTSARHVRGSAVITWFGVTGRPVGTSKLRIRADRLVAHHPADTLLTGSVAAGWLVGERVSGGITPTSAILGCATTGMGTLVGDGHIAFG</sequence>
<evidence type="ECO:0000256" key="1">
    <source>
        <dbReference type="SAM" id="SignalP"/>
    </source>
</evidence>